<dbReference type="AlphaFoldDB" id="A0A5A4U7F8"/>
<keyword evidence="1" id="KW-0496">Mitochondrion</keyword>
<reference evidence="1" key="1">
    <citation type="submission" date="2019-08" db="EMBL/GenBank/DDBJ databases">
        <title>The complete mitochondrial genome sequence of the medicinal mushroom, Inonotus obliquus.</title>
        <authorList>
            <person name="Agnestisia R."/>
            <person name="Ono A."/>
            <person name="Nakamura L."/>
            <person name="Chino R."/>
            <person name="Aiso H."/>
            <person name="Nezu I."/>
            <person name="Ishiguri H."/>
            <person name="Yokota S."/>
            <person name="Suzuki T."/>
        </authorList>
    </citation>
    <scope>NUCLEOTIDE SEQUENCE</scope>
    <source>
        <strain evidence="1">NBRC113408</strain>
    </source>
</reference>
<accession>A0A5A4U7F8</accession>
<name>A0A5A4U7F8_9AGAM</name>
<geneLocation type="mitochondrion" evidence="1"/>
<sequence>MKRYDLVFRALTVTNRMVKVKLTNFLNRNDLFESNIIKTTVKVVKGKNITIIYKDILLNLNDKRDKITLVKNILESLNLKNITLKTSDKISFFYIESEDKVYSSYKNSFKTINNRIYSPSVLSGFGKRFYSTDSSVKYKFINKNYPLILGFIDFETTINKFIESNKRLFGKYNSILVQVENKDYIFKLLVKDNQYN</sequence>
<dbReference type="RefSeq" id="YP_009693749.1">
    <property type="nucleotide sequence ID" value="NC_044740.1"/>
</dbReference>
<evidence type="ECO:0000313" key="1">
    <source>
        <dbReference type="EMBL" id="BBN21275.1"/>
    </source>
</evidence>
<protein>
    <submittedName>
        <fullName evidence="1">Uncharacterized protein</fullName>
    </submittedName>
</protein>
<dbReference type="GeneID" id="41799571"/>
<organism evidence="1">
    <name type="scientific">Inonotus obliquus</name>
    <dbReference type="NCBI Taxonomy" id="167356"/>
    <lineage>
        <taxon>Eukaryota</taxon>
        <taxon>Fungi</taxon>
        <taxon>Dikarya</taxon>
        <taxon>Basidiomycota</taxon>
        <taxon>Agaricomycotina</taxon>
        <taxon>Agaricomycetes</taxon>
        <taxon>Hymenochaetales</taxon>
        <taxon>Hymenochaetaceae</taxon>
        <taxon>Inonotus</taxon>
    </lineage>
</organism>
<dbReference type="EMBL" id="LC497415">
    <property type="protein sequence ID" value="BBN21275.1"/>
    <property type="molecule type" value="Genomic_DNA"/>
</dbReference>
<gene>
    <name evidence="1" type="primary">orf196</name>
</gene>
<proteinExistence type="predicted"/>